<organism evidence="14 15">
    <name type="scientific">Ostreibacterium oceani</name>
    <dbReference type="NCBI Taxonomy" id="2654998"/>
    <lineage>
        <taxon>Bacteria</taxon>
        <taxon>Pseudomonadati</taxon>
        <taxon>Pseudomonadota</taxon>
        <taxon>Gammaproteobacteria</taxon>
        <taxon>Cardiobacteriales</taxon>
        <taxon>Ostreibacteriaceae</taxon>
        <taxon>Ostreibacterium</taxon>
    </lineage>
</organism>
<reference evidence="14 15" key="1">
    <citation type="submission" date="2019-10" db="EMBL/GenBank/DDBJ databases">
        <title>Cardiobacteriales fam. a chemoheterotrophic member of the order Cardiobacteriales, and proposal of Cardiobacteriales fam. nov.</title>
        <authorList>
            <person name="Wang C."/>
        </authorList>
    </citation>
    <scope>NUCLEOTIDE SEQUENCE [LARGE SCALE GENOMIC DNA]</scope>
    <source>
        <strain evidence="14 15">ML27</strain>
    </source>
</reference>
<feature type="transmembrane region" description="Helical" evidence="12">
    <location>
        <begin position="41"/>
        <end position="68"/>
    </location>
</feature>
<comment type="caution">
    <text evidence="14">The sequence shown here is derived from an EMBL/GenBank/DDBJ whole genome shotgun (WGS) entry which is preliminary data.</text>
</comment>
<proteinExistence type="predicted"/>
<evidence type="ECO:0000256" key="4">
    <source>
        <dbReference type="ARBA" id="ARBA00022475"/>
    </source>
</evidence>
<evidence type="ECO:0000256" key="9">
    <source>
        <dbReference type="ARBA" id="ARBA00023244"/>
    </source>
</evidence>
<dbReference type="InterPro" id="IPR010817">
    <property type="entry name" value="HemY_N"/>
</dbReference>
<evidence type="ECO:0000256" key="1">
    <source>
        <dbReference type="ARBA" id="ARBA00002962"/>
    </source>
</evidence>
<dbReference type="NCBIfam" id="TIGR00540">
    <property type="entry name" value="TPR_hemY_coli"/>
    <property type="match status" value="1"/>
</dbReference>
<dbReference type="Pfam" id="PF13176">
    <property type="entry name" value="TPR_7"/>
    <property type="match status" value="1"/>
</dbReference>
<dbReference type="PROSITE" id="PS50005">
    <property type="entry name" value="TPR"/>
    <property type="match status" value="1"/>
</dbReference>
<keyword evidence="7 12" id="KW-1133">Transmembrane helix</keyword>
<evidence type="ECO:0000256" key="3">
    <source>
        <dbReference type="ARBA" id="ARBA00004744"/>
    </source>
</evidence>
<evidence type="ECO:0000256" key="8">
    <source>
        <dbReference type="ARBA" id="ARBA00023136"/>
    </source>
</evidence>
<dbReference type="RefSeq" id="WP_152809548.1">
    <property type="nucleotide sequence ID" value="NZ_WHNW01000003.1"/>
</dbReference>
<accession>A0A6N7EWE5</accession>
<dbReference type="GO" id="GO:0006779">
    <property type="term" value="P:porphyrin-containing compound biosynthetic process"/>
    <property type="evidence" value="ECO:0007669"/>
    <property type="project" value="UniProtKB-KW"/>
</dbReference>
<dbReference type="Pfam" id="PF07219">
    <property type="entry name" value="HemY_N"/>
    <property type="match status" value="1"/>
</dbReference>
<protein>
    <submittedName>
        <fullName evidence="14">Tetratricopeptide repeat protein</fullName>
    </submittedName>
</protein>
<dbReference type="AlphaFoldDB" id="A0A6N7EWE5"/>
<dbReference type="InterPro" id="IPR005254">
    <property type="entry name" value="Heme_biosyn_assoc_TPR_pro"/>
</dbReference>
<dbReference type="InParanoid" id="A0A6N7EWE5"/>
<dbReference type="InterPro" id="IPR011990">
    <property type="entry name" value="TPR-like_helical_dom_sf"/>
</dbReference>
<dbReference type="FunCoup" id="A0A6N7EWE5">
    <property type="interactions" value="95"/>
</dbReference>
<keyword evidence="4" id="KW-1003">Cell membrane</keyword>
<keyword evidence="10" id="KW-0802">TPR repeat</keyword>
<evidence type="ECO:0000313" key="15">
    <source>
        <dbReference type="Proteomes" id="UP000471298"/>
    </source>
</evidence>
<comment type="pathway">
    <text evidence="3">Porphyrin-containing compound metabolism; protoheme biosynthesis.</text>
</comment>
<keyword evidence="8 12" id="KW-0472">Membrane</keyword>
<evidence type="ECO:0000256" key="2">
    <source>
        <dbReference type="ARBA" id="ARBA00004429"/>
    </source>
</evidence>
<sequence>MRYAVILILSMVALVWLGTMLHDYQGYVTVTLPQGRYEMQLWYFALAVLVTVLAITLIVKVLALLIHLPRTLQRFSKNHKKLKANNLLQKGMQAMGKGHWRQAEKYLAKGAKVATASAQDPTLFWTNAAEAAQNQGADERRNQYLLAARQLAAEGIDTLSAALVEAELHLKQNHPQKAIDVLLTHHHSHYLNPKLISLEIKAYTQLGDYENTWLRLSHLKKHLPNKASYTDKQTEIATALFHSHETPLTAIEKAWHDLPKAVKQQDSMLLNYASALIHHGETDKAEKLLENAIKAEFPDPLIHAYTQIDNGSSRQKLKKIEKWLKYHPKNAYLNYGAAKFAFASDELEAAKVYAEQSLTEIALPEVLTLLGDIYDKLGETSHALSAYKNAARMTYGNEAKKSVSGVLLTGATNYLSDSSNSPNSPNSLNHDTGSDAGHDRGHVQGGNEDTAENPAENTDIDNIGDTNDKLAPKKTTF</sequence>
<dbReference type="UniPathway" id="UPA00252"/>
<dbReference type="EMBL" id="WHNW01000003">
    <property type="protein sequence ID" value="MPV85870.1"/>
    <property type="molecule type" value="Genomic_DNA"/>
</dbReference>
<dbReference type="Proteomes" id="UP000471298">
    <property type="component" value="Unassembled WGS sequence"/>
</dbReference>
<evidence type="ECO:0000256" key="10">
    <source>
        <dbReference type="PROSITE-ProRule" id="PRU00339"/>
    </source>
</evidence>
<evidence type="ECO:0000256" key="11">
    <source>
        <dbReference type="SAM" id="MobiDB-lite"/>
    </source>
</evidence>
<keyword evidence="5" id="KW-0997">Cell inner membrane</keyword>
<evidence type="ECO:0000259" key="13">
    <source>
        <dbReference type="Pfam" id="PF07219"/>
    </source>
</evidence>
<dbReference type="InterPro" id="IPR019734">
    <property type="entry name" value="TPR_rpt"/>
</dbReference>
<feature type="domain" description="HemY N-terminal" evidence="13">
    <location>
        <begin position="26"/>
        <end position="136"/>
    </location>
</feature>
<evidence type="ECO:0000256" key="7">
    <source>
        <dbReference type="ARBA" id="ARBA00022989"/>
    </source>
</evidence>
<comment type="subcellular location">
    <subcellularLocation>
        <location evidence="2">Cell inner membrane</location>
        <topology evidence="2">Multi-pass membrane protein</topology>
    </subcellularLocation>
</comment>
<dbReference type="SUPFAM" id="SSF48452">
    <property type="entry name" value="TPR-like"/>
    <property type="match status" value="2"/>
</dbReference>
<feature type="repeat" description="TPR" evidence="10">
    <location>
        <begin position="364"/>
        <end position="397"/>
    </location>
</feature>
<evidence type="ECO:0000256" key="12">
    <source>
        <dbReference type="SAM" id="Phobius"/>
    </source>
</evidence>
<dbReference type="GO" id="GO:0005886">
    <property type="term" value="C:plasma membrane"/>
    <property type="evidence" value="ECO:0007669"/>
    <property type="project" value="UniProtKB-SubCell"/>
</dbReference>
<feature type="region of interest" description="Disordered" evidence="11">
    <location>
        <begin position="416"/>
        <end position="477"/>
    </location>
</feature>
<keyword evidence="15" id="KW-1185">Reference proteome</keyword>
<dbReference type="Gene3D" id="1.25.40.10">
    <property type="entry name" value="Tetratricopeptide repeat domain"/>
    <property type="match status" value="2"/>
</dbReference>
<feature type="compositionally biased region" description="Low complexity" evidence="11">
    <location>
        <begin position="416"/>
        <end position="429"/>
    </location>
</feature>
<dbReference type="GO" id="GO:0042168">
    <property type="term" value="P:heme metabolic process"/>
    <property type="evidence" value="ECO:0007669"/>
    <property type="project" value="InterPro"/>
</dbReference>
<name>A0A6N7EWE5_9GAMM</name>
<evidence type="ECO:0000256" key="6">
    <source>
        <dbReference type="ARBA" id="ARBA00022692"/>
    </source>
</evidence>
<comment type="function">
    <text evidence="1">Involved in a late step of protoheme IX synthesis.</text>
</comment>
<feature type="compositionally biased region" description="Basic and acidic residues" evidence="11">
    <location>
        <begin position="432"/>
        <end position="442"/>
    </location>
</feature>
<gene>
    <name evidence="14" type="ORF">GCU85_03840</name>
</gene>
<evidence type="ECO:0000256" key="5">
    <source>
        <dbReference type="ARBA" id="ARBA00022519"/>
    </source>
</evidence>
<keyword evidence="9" id="KW-0627">Porphyrin biosynthesis</keyword>
<keyword evidence="6 12" id="KW-0812">Transmembrane</keyword>
<evidence type="ECO:0000313" key="14">
    <source>
        <dbReference type="EMBL" id="MPV85870.1"/>
    </source>
</evidence>